<sequence length="214" mass="23751">MSWGFDYRSSLIVQAWRYDSASAINAINVQSSKIGGKSGRSHLNPFHNPTSHSPGHLTTDYWGDDRQSCCSCCPPSKQPTNLSPPRRPFDNRSINQSMDGEDGERGRGGLSHIQRPSAWMIRQCDRHTLLVLTSCLTDRPILCCCLSLSVFLPIYTCSSASQNETALPLSVYYQPTYLTNDRLRTVSLSPSPVGGPNSQDPLLSLSPFCFSRNY</sequence>
<organism evidence="1 2">
    <name type="scientific">Aspergillus aculeatinus CBS 121060</name>
    <dbReference type="NCBI Taxonomy" id="1448322"/>
    <lineage>
        <taxon>Eukaryota</taxon>
        <taxon>Fungi</taxon>
        <taxon>Dikarya</taxon>
        <taxon>Ascomycota</taxon>
        <taxon>Pezizomycotina</taxon>
        <taxon>Eurotiomycetes</taxon>
        <taxon>Eurotiomycetidae</taxon>
        <taxon>Eurotiales</taxon>
        <taxon>Aspergillaceae</taxon>
        <taxon>Aspergillus</taxon>
        <taxon>Aspergillus subgen. Circumdati</taxon>
    </lineage>
</organism>
<protein>
    <submittedName>
        <fullName evidence="1">Uncharacterized protein</fullName>
    </submittedName>
</protein>
<proteinExistence type="predicted"/>
<gene>
    <name evidence="1" type="ORF">BO66DRAFT_20125</name>
</gene>
<reference evidence="1" key="1">
    <citation type="submission" date="2018-02" db="EMBL/GenBank/DDBJ databases">
        <title>The genomes of Aspergillus section Nigri reveals drivers in fungal speciation.</title>
        <authorList>
            <consortium name="DOE Joint Genome Institute"/>
            <person name="Vesth T.C."/>
            <person name="Nybo J."/>
            <person name="Theobald S."/>
            <person name="Brandl J."/>
            <person name="Frisvad J.C."/>
            <person name="Nielsen K.F."/>
            <person name="Lyhne E.K."/>
            <person name="Kogle M.E."/>
            <person name="Kuo A."/>
            <person name="Riley R."/>
            <person name="Clum A."/>
            <person name="Nolan M."/>
            <person name="Lipzen A."/>
            <person name="Salamov A."/>
            <person name="Henrissat B."/>
            <person name="Wiebenga A."/>
            <person name="De vries R.P."/>
            <person name="Grigoriev I.V."/>
            <person name="Mortensen U.H."/>
            <person name="Andersen M.R."/>
            <person name="Baker S.E."/>
        </authorList>
    </citation>
    <scope>NUCLEOTIDE SEQUENCE</scope>
    <source>
        <strain evidence="1">CBS 121060</strain>
    </source>
</reference>
<dbReference type="Proteomes" id="UP000249661">
    <property type="component" value="Unassembled WGS sequence"/>
</dbReference>
<evidence type="ECO:0000313" key="1">
    <source>
        <dbReference type="EMBL" id="RAH72775.1"/>
    </source>
</evidence>
<dbReference type="EMBL" id="KZ824942">
    <property type="protein sequence ID" value="RAH72775.1"/>
    <property type="molecule type" value="Genomic_DNA"/>
</dbReference>
<name>A0ACD1HGS3_9EURO</name>
<evidence type="ECO:0000313" key="2">
    <source>
        <dbReference type="Proteomes" id="UP000249661"/>
    </source>
</evidence>
<keyword evidence="2" id="KW-1185">Reference proteome</keyword>
<accession>A0ACD1HGS3</accession>